<dbReference type="Gene3D" id="6.10.250.690">
    <property type="match status" value="1"/>
</dbReference>
<evidence type="ECO:0000256" key="1">
    <source>
        <dbReference type="ARBA" id="ARBA00023125"/>
    </source>
</evidence>
<feature type="domain" description="Response regulatory" evidence="4">
    <location>
        <begin position="15"/>
        <end position="130"/>
    </location>
</feature>
<evidence type="ECO:0000259" key="4">
    <source>
        <dbReference type="PROSITE" id="PS50110"/>
    </source>
</evidence>
<dbReference type="InterPro" id="IPR036388">
    <property type="entry name" value="WH-like_DNA-bd_sf"/>
</dbReference>
<dbReference type="InterPro" id="IPR001867">
    <property type="entry name" value="OmpR/PhoB-type_DNA-bd"/>
</dbReference>
<dbReference type="SMART" id="SM00448">
    <property type="entry name" value="REC"/>
    <property type="match status" value="1"/>
</dbReference>
<dbReference type="InterPro" id="IPR001789">
    <property type="entry name" value="Sig_transdc_resp-reg_receiver"/>
</dbReference>
<feature type="domain" description="OmpR/PhoB-type" evidence="5">
    <location>
        <begin position="137"/>
        <end position="234"/>
    </location>
</feature>
<dbReference type="AlphaFoldDB" id="A0AAD0QHQ9"/>
<dbReference type="PANTHER" id="PTHR48111:SF73">
    <property type="entry name" value="ALKALINE PHOSPHATASE SYNTHESIS TRANSCRIPTIONAL REGULATORY PROTEIN PHOP"/>
    <property type="match status" value="1"/>
</dbReference>
<feature type="DNA-binding region" description="OmpR/PhoB-type" evidence="3">
    <location>
        <begin position="137"/>
        <end position="234"/>
    </location>
</feature>
<reference evidence="6 7" key="1">
    <citation type="submission" date="2018-07" db="EMBL/GenBank/DDBJ databases">
        <title>Complete genome of the Arcobacter trophiarum type strain LMG 25534.</title>
        <authorList>
            <person name="Miller W.G."/>
            <person name="Yee E."/>
        </authorList>
    </citation>
    <scope>NUCLEOTIDE SEQUENCE [LARGE SCALE GENOMIC DNA]</scope>
    <source>
        <strain evidence="6 7">LMG 25534</strain>
    </source>
</reference>
<name>A0AAD0QHQ9_9BACT</name>
<dbReference type="Pfam" id="PF00486">
    <property type="entry name" value="Trans_reg_C"/>
    <property type="match status" value="1"/>
</dbReference>
<dbReference type="PROSITE" id="PS51755">
    <property type="entry name" value="OMPR_PHOB"/>
    <property type="match status" value="1"/>
</dbReference>
<dbReference type="Pfam" id="PF00072">
    <property type="entry name" value="Response_reg"/>
    <property type="match status" value="1"/>
</dbReference>
<accession>A0AAD0QHQ9</accession>
<dbReference type="GO" id="GO:0032993">
    <property type="term" value="C:protein-DNA complex"/>
    <property type="evidence" value="ECO:0007669"/>
    <property type="project" value="TreeGrafter"/>
</dbReference>
<dbReference type="KEGG" id="atp:ATR_0151"/>
<evidence type="ECO:0000256" key="2">
    <source>
        <dbReference type="PROSITE-ProRule" id="PRU00169"/>
    </source>
</evidence>
<keyword evidence="1 3" id="KW-0238">DNA-binding</keyword>
<evidence type="ECO:0000313" key="7">
    <source>
        <dbReference type="Proteomes" id="UP000254504"/>
    </source>
</evidence>
<gene>
    <name evidence="6" type="primary">phoB</name>
    <name evidence="6" type="ORF">ATR_0151</name>
</gene>
<protein>
    <submittedName>
        <fullName evidence="6">Two-component system response regulator</fullName>
    </submittedName>
</protein>
<dbReference type="SMART" id="SM00862">
    <property type="entry name" value="Trans_reg_C"/>
    <property type="match status" value="1"/>
</dbReference>
<evidence type="ECO:0000256" key="3">
    <source>
        <dbReference type="PROSITE-ProRule" id="PRU01091"/>
    </source>
</evidence>
<dbReference type="CDD" id="cd00383">
    <property type="entry name" value="trans_reg_C"/>
    <property type="match status" value="1"/>
</dbReference>
<evidence type="ECO:0000313" key="6">
    <source>
        <dbReference type="EMBL" id="AXK48044.1"/>
    </source>
</evidence>
<proteinExistence type="predicted"/>
<dbReference type="RefSeq" id="WP_228256520.1">
    <property type="nucleotide sequence ID" value="NZ_PDKD01000001.1"/>
</dbReference>
<dbReference type="GO" id="GO:0000156">
    <property type="term" value="F:phosphorelay response regulator activity"/>
    <property type="evidence" value="ECO:0007669"/>
    <property type="project" value="TreeGrafter"/>
</dbReference>
<dbReference type="GO" id="GO:0005829">
    <property type="term" value="C:cytosol"/>
    <property type="evidence" value="ECO:0007669"/>
    <property type="project" value="TreeGrafter"/>
</dbReference>
<dbReference type="PROSITE" id="PS50110">
    <property type="entry name" value="RESPONSE_REGULATORY"/>
    <property type="match status" value="1"/>
</dbReference>
<dbReference type="Proteomes" id="UP000254504">
    <property type="component" value="Chromosome"/>
</dbReference>
<dbReference type="Gene3D" id="1.10.10.10">
    <property type="entry name" value="Winged helix-like DNA-binding domain superfamily/Winged helix DNA-binding domain"/>
    <property type="match status" value="1"/>
</dbReference>
<dbReference type="PANTHER" id="PTHR48111">
    <property type="entry name" value="REGULATOR OF RPOS"/>
    <property type="match status" value="1"/>
</dbReference>
<organism evidence="6 7">
    <name type="scientific">Aliarcobacter trophiarum LMG 25534</name>
    <dbReference type="NCBI Taxonomy" id="1032241"/>
    <lineage>
        <taxon>Bacteria</taxon>
        <taxon>Pseudomonadati</taxon>
        <taxon>Campylobacterota</taxon>
        <taxon>Epsilonproteobacteria</taxon>
        <taxon>Campylobacterales</taxon>
        <taxon>Arcobacteraceae</taxon>
        <taxon>Aliarcobacter</taxon>
    </lineage>
</organism>
<evidence type="ECO:0000259" key="5">
    <source>
        <dbReference type="PROSITE" id="PS51755"/>
    </source>
</evidence>
<dbReference type="GO" id="GO:0000976">
    <property type="term" value="F:transcription cis-regulatory region binding"/>
    <property type="evidence" value="ECO:0007669"/>
    <property type="project" value="TreeGrafter"/>
</dbReference>
<dbReference type="InterPro" id="IPR039420">
    <property type="entry name" value="WalR-like"/>
</dbReference>
<feature type="modified residue" description="4-aspartylphosphate" evidence="2">
    <location>
        <position position="65"/>
    </location>
</feature>
<dbReference type="InterPro" id="IPR016032">
    <property type="entry name" value="Sig_transdc_resp-reg_C-effctor"/>
</dbReference>
<sequence length="234" mass="27271">MMKQNEILLSGKNKLILIIEDEEDILELLEFTLQKEGYETIGFLNTNENVKKVLDEEKIDLILMDRNLPNIEGTTFIKEIRACGYQNPVIYVTAKDKSEDILDGFEAYADDYITKPFNIQELLARVKSVIKRSSKDVEVLKVRDIVYNFSNKIFSIENEDIELTSLETTLLLEFIKNKNILLTREYLLEKVWEDSLDKQEKTVNVAIKRLKDKIDPNSKKNYIKSVRGEGYIFC</sequence>
<dbReference type="SUPFAM" id="SSF46894">
    <property type="entry name" value="C-terminal effector domain of the bipartite response regulators"/>
    <property type="match status" value="1"/>
</dbReference>
<dbReference type="SUPFAM" id="SSF52172">
    <property type="entry name" value="CheY-like"/>
    <property type="match status" value="1"/>
</dbReference>
<dbReference type="GO" id="GO:0006355">
    <property type="term" value="P:regulation of DNA-templated transcription"/>
    <property type="evidence" value="ECO:0007669"/>
    <property type="project" value="InterPro"/>
</dbReference>
<dbReference type="EMBL" id="CP031367">
    <property type="protein sequence ID" value="AXK48044.1"/>
    <property type="molecule type" value="Genomic_DNA"/>
</dbReference>
<dbReference type="InterPro" id="IPR011006">
    <property type="entry name" value="CheY-like_superfamily"/>
</dbReference>
<keyword evidence="2" id="KW-0597">Phosphoprotein</keyword>
<dbReference type="Gene3D" id="3.40.50.2300">
    <property type="match status" value="1"/>
</dbReference>